<name>A0AAJ0IBG7_9PEZI</name>
<comment type="caution">
    <text evidence="2">The sequence shown here is derived from an EMBL/GenBank/DDBJ whole genome shotgun (WGS) entry which is preliminary data.</text>
</comment>
<organism evidence="2 3">
    <name type="scientific">Neurospora hispaniola</name>
    <dbReference type="NCBI Taxonomy" id="588809"/>
    <lineage>
        <taxon>Eukaryota</taxon>
        <taxon>Fungi</taxon>
        <taxon>Dikarya</taxon>
        <taxon>Ascomycota</taxon>
        <taxon>Pezizomycotina</taxon>
        <taxon>Sordariomycetes</taxon>
        <taxon>Sordariomycetidae</taxon>
        <taxon>Sordariales</taxon>
        <taxon>Sordariaceae</taxon>
        <taxon>Neurospora</taxon>
    </lineage>
</organism>
<dbReference type="Proteomes" id="UP001285908">
    <property type="component" value="Unassembled WGS sequence"/>
</dbReference>
<dbReference type="GeneID" id="87879175"/>
<evidence type="ECO:0000256" key="1">
    <source>
        <dbReference type="SAM" id="Phobius"/>
    </source>
</evidence>
<protein>
    <submittedName>
        <fullName evidence="2">Uncharacterized protein</fullName>
    </submittedName>
</protein>
<dbReference type="AlphaFoldDB" id="A0AAJ0IBG7"/>
<keyword evidence="1" id="KW-0472">Membrane</keyword>
<keyword evidence="1" id="KW-0812">Transmembrane</keyword>
<reference evidence="2 3" key="1">
    <citation type="journal article" date="2023" name="Mol. Phylogenet. Evol.">
        <title>Genome-scale phylogeny and comparative genomics of the fungal order Sordariales.</title>
        <authorList>
            <person name="Hensen N."/>
            <person name="Bonometti L."/>
            <person name="Westerberg I."/>
            <person name="Brannstrom I.O."/>
            <person name="Guillou S."/>
            <person name="Cros-Aarteil S."/>
            <person name="Calhoun S."/>
            <person name="Haridas S."/>
            <person name="Kuo A."/>
            <person name="Mondo S."/>
            <person name="Pangilinan J."/>
            <person name="Riley R."/>
            <person name="LaButti K."/>
            <person name="Andreopoulos B."/>
            <person name="Lipzen A."/>
            <person name="Chen C."/>
            <person name="Yan M."/>
            <person name="Daum C."/>
            <person name="Ng V."/>
            <person name="Clum A."/>
            <person name="Steindorff A."/>
            <person name="Ohm R.A."/>
            <person name="Martin F."/>
            <person name="Silar P."/>
            <person name="Natvig D.O."/>
            <person name="Lalanne C."/>
            <person name="Gautier V."/>
            <person name="Ament-Velasquez S.L."/>
            <person name="Kruys A."/>
            <person name="Hutchinson M.I."/>
            <person name="Powell A.J."/>
            <person name="Barry K."/>
            <person name="Miller A.N."/>
            <person name="Grigoriev I.V."/>
            <person name="Debuchy R."/>
            <person name="Gladieux P."/>
            <person name="Hiltunen Thoren M."/>
            <person name="Johannesson H."/>
        </authorList>
    </citation>
    <scope>NUCLEOTIDE SEQUENCE [LARGE SCALE GENOMIC DNA]</scope>
    <source>
        <strain evidence="2 3">FGSC 10403</strain>
    </source>
</reference>
<sequence>MGQERRREAGASLVLPYIRSRIAKPRSLTTAHGRQRTVVKAGASEADPFSTQLPAAKATLTHRLAPFHSGGLLCLLLSALGCQCSPQLSSVAAWMIAIIIVWSTIRNVALSLPGASRR</sequence>
<gene>
    <name evidence="2" type="ORF">B0T23DRAFT_62206</name>
</gene>
<keyword evidence="3" id="KW-1185">Reference proteome</keyword>
<evidence type="ECO:0000313" key="2">
    <source>
        <dbReference type="EMBL" id="KAK3496694.1"/>
    </source>
</evidence>
<dbReference type="EMBL" id="JAULSX010000002">
    <property type="protein sequence ID" value="KAK3496694.1"/>
    <property type="molecule type" value="Genomic_DNA"/>
</dbReference>
<evidence type="ECO:0000313" key="3">
    <source>
        <dbReference type="Proteomes" id="UP001285908"/>
    </source>
</evidence>
<keyword evidence="1" id="KW-1133">Transmembrane helix</keyword>
<dbReference type="RefSeq" id="XP_062694958.1">
    <property type="nucleotide sequence ID" value="XM_062841553.1"/>
</dbReference>
<proteinExistence type="predicted"/>
<feature type="transmembrane region" description="Helical" evidence="1">
    <location>
        <begin position="91"/>
        <end position="109"/>
    </location>
</feature>
<accession>A0AAJ0IBG7</accession>